<sequence length="632" mass="72162">MGKSHKELEKIKSSSRSILSAFSTQNNISDKVTRAEVKIAHLVAQHNLPIASTDHLSPIFADIFPDSQIAKNYASALTKTTCILNGAIAPHFRSMLVDQMKTRPYSLAVDGSNDTGLEKMNPLTVRIYDVNTSMVKFDLLDMCCTSGRGSATAEGIFSKIKEKIDLHDIPWENCVAFGVDNTSVNLGKRNSIKTRVKQETESCYFVGCPCHLVHNLACRASDAFQSEVGFDVEDFCVDIYYWFDKSTKRKSILAEFCNFCDTEYKQVIKHVNTRWLSLERAVDRNLDLFEATKSYFKSTKESQARFKRLRNIFQDQMTEVYLLFYQSVLPVFTTFNKFLQREDPCIHAVYPQMTSFLKKLLGKFVRIDVIKTNLSVLTDVDFRPIDNQLEDENVFIGCQTRETLSKLEDEGDISPHQRKAFFKGVRAFYTKAASEAVQKFPWQDEHDLLKHARFINVVAREAASFEDVLFFQRRYSHLLPYTTPQESAALQEEFTDYQLLGDTDIPASVWDKATVKEGRQEEYIRMDVIWGFLGHMVHAGGRLRFAKLSAVAKLVLVIPHSNAGEERVFSMVRKNKTDFRNSLSVDGTLMSLLTVKLANPESTPCHRWEPPKDLMKAAKGATMNYNRYHSKN</sequence>
<dbReference type="SUPFAM" id="SSF53098">
    <property type="entry name" value="Ribonuclease H-like"/>
    <property type="match status" value="1"/>
</dbReference>
<dbReference type="EMBL" id="JAZGQO010000002">
    <property type="protein sequence ID" value="KAK6191363.1"/>
    <property type="molecule type" value="Genomic_DNA"/>
</dbReference>
<evidence type="ECO:0000313" key="1">
    <source>
        <dbReference type="EMBL" id="KAK6191363.1"/>
    </source>
</evidence>
<dbReference type="AlphaFoldDB" id="A0AAN8K284"/>
<gene>
    <name evidence="1" type="ORF">SNE40_003074</name>
</gene>
<protein>
    <submittedName>
        <fullName evidence="1">Uncharacterized protein</fullName>
    </submittedName>
</protein>
<evidence type="ECO:0000313" key="2">
    <source>
        <dbReference type="Proteomes" id="UP001347796"/>
    </source>
</evidence>
<dbReference type="InterPro" id="IPR012337">
    <property type="entry name" value="RNaseH-like_sf"/>
</dbReference>
<reference evidence="1 2" key="1">
    <citation type="submission" date="2024-01" db="EMBL/GenBank/DDBJ databases">
        <title>The genome of the rayed Mediterranean limpet Patella caerulea (Linnaeus, 1758).</title>
        <authorList>
            <person name="Anh-Thu Weber A."/>
            <person name="Halstead-Nussloch G."/>
        </authorList>
    </citation>
    <scope>NUCLEOTIDE SEQUENCE [LARGE SCALE GENOMIC DNA]</scope>
    <source>
        <strain evidence="1">AATW-2023a</strain>
        <tissue evidence="1">Whole specimen</tissue>
    </source>
</reference>
<accession>A0AAN8K284</accession>
<keyword evidence="2" id="KW-1185">Reference proteome</keyword>
<organism evidence="1 2">
    <name type="scientific">Patella caerulea</name>
    <name type="common">Rayed Mediterranean limpet</name>
    <dbReference type="NCBI Taxonomy" id="87958"/>
    <lineage>
        <taxon>Eukaryota</taxon>
        <taxon>Metazoa</taxon>
        <taxon>Spiralia</taxon>
        <taxon>Lophotrochozoa</taxon>
        <taxon>Mollusca</taxon>
        <taxon>Gastropoda</taxon>
        <taxon>Patellogastropoda</taxon>
        <taxon>Patelloidea</taxon>
        <taxon>Patellidae</taxon>
        <taxon>Patella</taxon>
    </lineage>
</organism>
<dbReference type="PANTHER" id="PTHR37162:SF1">
    <property type="entry name" value="BED-TYPE DOMAIN-CONTAINING PROTEIN"/>
    <property type="match status" value="1"/>
</dbReference>
<dbReference type="PANTHER" id="PTHR37162">
    <property type="entry name" value="HAT FAMILY DIMERISATION DOMAINCONTAINING PROTEIN-RELATED"/>
    <property type="match status" value="1"/>
</dbReference>
<dbReference type="Proteomes" id="UP001347796">
    <property type="component" value="Unassembled WGS sequence"/>
</dbReference>
<comment type="caution">
    <text evidence="1">The sequence shown here is derived from an EMBL/GenBank/DDBJ whole genome shotgun (WGS) entry which is preliminary data.</text>
</comment>
<name>A0AAN8K284_PATCE</name>
<proteinExistence type="predicted"/>